<evidence type="ECO:0000256" key="1">
    <source>
        <dbReference type="ARBA" id="ARBA00001561"/>
    </source>
</evidence>
<dbReference type="PANTHER" id="PTHR30417:SF1">
    <property type="entry name" value="N-ACETYLMURAMOYL-L-ALANINE AMIDASE AMID"/>
    <property type="match status" value="1"/>
</dbReference>
<organism evidence="6 7">
    <name type="scientific">Marilutibacter maris</name>
    <dbReference type="NCBI Taxonomy" id="1605891"/>
    <lineage>
        <taxon>Bacteria</taxon>
        <taxon>Pseudomonadati</taxon>
        <taxon>Pseudomonadota</taxon>
        <taxon>Gammaproteobacteria</taxon>
        <taxon>Lysobacterales</taxon>
        <taxon>Lysobacteraceae</taxon>
        <taxon>Marilutibacter</taxon>
    </lineage>
</organism>
<dbReference type="SMART" id="SM00644">
    <property type="entry name" value="Ami_2"/>
    <property type="match status" value="1"/>
</dbReference>
<dbReference type="OrthoDB" id="9794842at2"/>
<keyword evidence="4" id="KW-0961">Cell wall biogenesis/degradation</keyword>
<dbReference type="GO" id="GO:0009253">
    <property type="term" value="P:peptidoglycan catabolic process"/>
    <property type="evidence" value="ECO:0007669"/>
    <property type="project" value="InterPro"/>
</dbReference>
<evidence type="ECO:0000256" key="2">
    <source>
        <dbReference type="ARBA" id="ARBA00011901"/>
    </source>
</evidence>
<dbReference type="Pfam" id="PF01510">
    <property type="entry name" value="Amidase_2"/>
    <property type="match status" value="1"/>
</dbReference>
<dbReference type="AlphaFoldDB" id="A0A2U9TB53"/>
<evidence type="ECO:0000313" key="7">
    <source>
        <dbReference type="Proteomes" id="UP000249447"/>
    </source>
</evidence>
<evidence type="ECO:0000259" key="5">
    <source>
        <dbReference type="SMART" id="SM00644"/>
    </source>
</evidence>
<dbReference type="SUPFAM" id="SSF55846">
    <property type="entry name" value="N-acetylmuramoyl-L-alanine amidase-like"/>
    <property type="match status" value="1"/>
</dbReference>
<accession>A0A2U9TB53</accession>
<dbReference type="Proteomes" id="UP000249447">
    <property type="component" value="Chromosome"/>
</dbReference>
<dbReference type="PANTHER" id="PTHR30417">
    <property type="entry name" value="N-ACETYLMURAMOYL-L-ALANINE AMIDASE AMID"/>
    <property type="match status" value="1"/>
</dbReference>
<keyword evidence="7" id="KW-1185">Reference proteome</keyword>
<dbReference type="GO" id="GO:0009254">
    <property type="term" value="P:peptidoglycan turnover"/>
    <property type="evidence" value="ECO:0007669"/>
    <property type="project" value="TreeGrafter"/>
</dbReference>
<dbReference type="CDD" id="cd06583">
    <property type="entry name" value="PGRP"/>
    <property type="match status" value="1"/>
</dbReference>
<dbReference type="EC" id="3.5.1.28" evidence="2"/>
<keyword evidence="3" id="KW-0378">Hydrolase</keyword>
<dbReference type="GO" id="GO:0019867">
    <property type="term" value="C:outer membrane"/>
    <property type="evidence" value="ECO:0007669"/>
    <property type="project" value="TreeGrafter"/>
</dbReference>
<evidence type="ECO:0000256" key="4">
    <source>
        <dbReference type="ARBA" id="ARBA00023316"/>
    </source>
</evidence>
<protein>
    <recommendedName>
        <fullName evidence="2">N-acetylmuramoyl-L-alanine amidase</fullName>
        <ecNumber evidence="2">3.5.1.28</ecNumber>
    </recommendedName>
</protein>
<dbReference type="KEGG" id="lmb:C9I47_2095"/>
<name>A0A2U9TB53_9GAMM</name>
<evidence type="ECO:0000256" key="3">
    <source>
        <dbReference type="ARBA" id="ARBA00022801"/>
    </source>
</evidence>
<sequence length="188" mass="21065">MPAPSIVHAPLPYQDRLQTRDTATIDLVVIHCTELPDLALAREFGERIHYPGSGTGNSGHFYVDRDGSVQQWVDIARIAHHVRGYNARSIGIELVNRGRWPHWHDAAHQAMDEPYGDAQIASLTGLIGQLRMQLPSLQLIAGHEDLDTDEIEARDDPSLLVRRKRDPGPMFPWARVLAALPLRRLPSP</sequence>
<dbReference type="GO" id="GO:0008745">
    <property type="term" value="F:N-acetylmuramoyl-L-alanine amidase activity"/>
    <property type="evidence" value="ECO:0007669"/>
    <property type="project" value="UniProtKB-EC"/>
</dbReference>
<gene>
    <name evidence="6" type="ORF">C9I47_2095</name>
</gene>
<feature type="domain" description="N-acetylmuramoyl-L-alanine amidase" evidence="5">
    <location>
        <begin position="13"/>
        <end position="158"/>
    </location>
</feature>
<reference evidence="6 7" key="1">
    <citation type="submission" date="2018-05" db="EMBL/GenBank/DDBJ databases">
        <title>The complete genome of Lysobacter maris HZ9B, a marine bacterium antagonistic against terrestrial plant pathogens.</title>
        <authorList>
            <person name="Zhang X.-Q."/>
        </authorList>
    </citation>
    <scope>NUCLEOTIDE SEQUENCE [LARGE SCALE GENOMIC DNA]</scope>
    <source>
        <strain evidence="6 7">HZ9B</strain>
    </source>
</reference>
<dbReference type="InterPro" id="IPR036505">
    <property type="entry name" value="Amidase/PGRP_sf"/>
</dbReference>
<proteinExistence type="predicted"/>
<dbReference type="EMBL" id="CP029843">
    <property type="protein sequence ID" value="AWV07778.1"/>
    <property type="molecule type" value="Genomic_DNA"/>
</dbReference>
<evidence type="ECO:0000313" key="6">
    <source>
        <dbReference type="EMBL" id="AWV07778.1"/>
    </source>
</evidence>
<comment type="catalytic activity">
    <reaction evidence="1">
        <text>Hydrolyzes the link between N-acetylmuramoyl residues and L-amino acid residues in certain cell-wall glycopeptides.</text>
        <dbReference type="EC" id="3.5.1.28"/>
    </reaction>
</comment>
<dbReference type="InterPro" id="IPR002502">
    <property type="entry name" value="Amidase_domain"/>
</dbReference>
<dbReference type="Gene3D" id="3.40.80.10">
    <property type="entry name" value="Peptidoglycan recognition protein-like"/>
    <property type="match status" value="1"/>
</dbReference>
<dbReference type="GO" id="GO:0071555">
    <property type="term" value="P:cell wall organization"/>
    <property type="evidence" value="ECO:0007669"/>
    <property type="project" value="UniProtKB-KW"/>
</dbReference>
<dbReference type="InterPro" id="IPR051206">
    <property type="entry name" value="NAMLAA_amidase_2"/>
</dbReference>
<dbReference type="RefSeq" id="WP_111266864.1">
    <property type="nucleotide sequence ID" value="NZ_CP029843.1"/>
</dbReference>